<dbReference type="AlphaFoldDB" id="B3QN40"/>
<dbReference type="KEGG" id="cpc:Cpar_0933"/>
<sequence>MSLSSARAFLDKIMADDELRLQLVDDLLKSRMELIKKAGFEFTEEELDHAKSNMPPGALGHEGGWFCQVLLDERNKRGGYCGGGVWH</sequence>
<dbReference type="HOGENOM" id="CLU_158613_3_0_10"/>
<dbReference type="Pfam" id="PF07862">
    <property type="entry name" value="Nif11"/>
    <property type="match status" value="1"/>
</dbReference>
<reference evidence="2" key="1">
    <citation type="submission" date="2008-06" db="EMBL/GenBank/DDBJ databases">
        <title>Complete sequence of Chlorobaculum parvum NCIB 8327.</title>
        <authorList>
            <consortium name="US DOE Joint Genome Institute"/>
            <person name="Lucas S."/>
            <person name="Copeland A."/>
            <person name="Lapidus A."/>
            <person name="Glavina del Rio T."/>
            <person name="Dalin E."/>
            <person name="Tice H."/>
            <person name="Bruce D."/>
            <person name="Goodwin L."/>
            <person name="Pitluck S."/>
            <person name="Schmutz J."/>
            <person name="Larimer F."/>
            <person name="Land M."/>
            <person name="Hauser L."/>
            <person name="Kyrpides N."/>
            <person name="Mikhailova N."/>
            <person name="Zhao F."/>
            <person name="Li T."/>
            <person name="Liu Z."/>
            <person name="Overmann J."/>
            <person name="Bryant D.A."/>
            <person name="Richardson P."/>
        </authorList>
    </citation>
    <scope>NUCLEOTIDE SEQUENCE [LARGE SCALE GENOMIC DNA]</scope>
    <source>
        <strain evidence="2">NCIB 8327</strain>
    </source>
</reference>
<protein>
    <recommendedName>
        <fullName evidence="1">Nif11 domain-containing protein</fullName>
    </recommendedName>
</protein>
<gene>
    <name evidence="2" type="ordered locus">Cpar_0933</name>
</gene>
<dbReference type="RefSeq" id="WP_012502176.1">
    <property type="nucleotide sequence ID" value="NC_011027.1"/>
</dbReference>
<evidence type="ECO:0000313" key="2">
    <source>
        <dbReference type="EMBL" id="ACF11343.1"/>
    </source>
</evidence>
<evidence type="ECO:0000313" key="3">
    <source>
        <dbReference type="Proteomes" id="UP000008811"/>
    </source>
</evidence>
<organism evidence="2 3">
    <name type="scientific">Chlorobaculum parvum (strain DSM 263 / NCIMB 8327)</name>
    <name type="common">Chlorobium vibrioforme subsp. thiosulfatophilum</name>
    <dbReference type="NCBI Taxonomy" id="517417"/>
    <lineage>
        <taxon>Bacteria</taxon>
        <taxon>Pseudomonadati</taxon>
        <taxon>Chlorobiota</taxon>
        <taxon>Chlorobiia</taxon>
        <taxon>Chlorobiales</taxon>
        <taxon>Chlorobiaceae</taxon>
        <taxon>Chlorobaculum</taxon>
    </lineage>
</organism>
<dbReference type="InterPro" id="IPR012903">
    <property type="entry name" value="Nif11"/>
</dbReference>
<feature type="domain" description="Nif11" evidence="1">
    <location>
        <begin position="1"/>
        <end position="47"/>
    </location>
</feature>
<dbReference type="Proteomes" id="UP000008811">
    <property type="component" value="Chromosome"/>
</dbReference>
<dbReference type="InterPro" id="IPR022516">
    <property type="entry name" value="CHP03798_Ocin"/>
</dbReference>
<dbReference type="NCBIfam" id="TIGR03798">
    <property type="entry name" value="leader_Nif11"/>
    <property type="match status" value="1"/>
</dbReference>
<accession>B3QN40</accession>
<dbReference type="eggNOG" id="ENOG50349U5">
    <property type="taxonomic scope" value="Bacteria"/>
</dbReference>
<dbReference type="EMBL" id="CP001099">
    <property type="protein sequence ID" value="ACF11343.1"/>
    <property type="molecule type" value="Genomic_DNA"/>
</dbReference>
<evidence type="ECO:0000259" key="1">
    <source>
        <dbReference type="Pfam" id="PF07862"/>
    </source>
</evidence>
<name>B3QN40_CHLP8</name>
<dbReference type="OrthoDB" id="595228at2"/>
<keyword evidence="3" id="KW-1185">Reference proteome</keyword>
<proteinExistence type="predicted"/>